<dbReference type="Gene3D" id="3.40.50.150">
    <property type="entry name" value="Vaccinia Virus protein VP39"/>
    <property type="match status" value="1"/>
</dbReference>
<comment type="caution">
    <text evidence="6">The sequence shown here is derived from an EMBL/GenBank/DDBJ whole genome shotgun (WGS) entry which is preliminary data.</text>
</comment>
<dbReference type="PRINTS" id="PR00507">
    <property type="entry name" value="N12N6MTFRASE"/>
</dbReference>
<evidence type="ECO:0000256" key="1">
    <source>
        <dbReference type="ARBA" id="ARBA00022603"/>
    </source>
</evidence>
<dbReference type="EMBL" id="DSLL01000013">
    <property type="protein sequence ID" value="HEH30943.1"/>
    <property type="molecule type" value="Genomic_DNA"/>
</dbReference>
<dbReference type="GO" id="GO:0008170">
    <property type="term" value="F:N-methyltransferase activity"/>
    <property type="evidence" value="ECO:0007669"/>
    <property type="project" value="InterPro"/>
</dbReference>
<name>A0A7J2T9K9_9CREN</name>
<dbReference type="GO" id="GO:0003677">
    <property type="term" value="F:DNA binding"/>
    <property type="evidence" value="ECO:0007669"/>
    <property type="project" value="InterPro"/>
</dbReference>
<dbReference type="PANTHER" id="PTHR33841">
    <property type="entry name" value="DNA METHYLTRANSFERASE YEEA-RELATED"/>
    <property type="match status" value="1"/>
</dbReference>
<dbReference type="InterPro" id="IPR002052">
    <property type="entry name" value="DNA_methylase_N6_adenine_CS"/>
</dbReference>
<dbReference type="InterPro" id="IPR029063">
    <property type="entry name" value="SAM-dependent_MTases_sf"/>
</dbReference>
<keyword evidence="4" id="KW-0680">Restriction system</keyword>
<dbReference type="InterPro" id="IPR050953">
    <property type="entry name" value="N4_N6_ade-DNA_methylase"/>
</dbReference>
<evidence type="ECO:0000259" key="5">
    <source>
        <dbReference type="Pfam" id="PF02384"/>
    </source>
</evidence>
<accession>A0A7J2T9K9</accession>
<evidence type="ECO:0000256" key="4">
    <source>
        <dbReference type="ARBA" id="ARBA00022747"/>
    </source>
</evidence>
<dbReference type="InterPro" id="IPR003356">
    <property type="entry name" value="DNA_methylase_A-5"/>
</dbReference>
<dbReference type="GO" id="GO:0009007">
    <property type="term" value="F:site-specific DNA-methyltransferase (adenine-specific) activity"/>
    <property type="evidence" value="ECO:0007669"/>
    <property type="project" value="UniProtKB-EC"/>
</dbReference>
<gene>
    <name evidence="6" type="ORF">ENP99_02365</name>
</gene>
<sequence length="488" mass="57158">MPATLPKLKEIVRYLNQIRWSEINVDVIGRVFEGLIYEERRHLLGQHYTDTKIVDLILTGVFKRNGKPGKLLDPACGSGTFLVRALNYWKIMHGTELSKLEKPVYEYVEGVDIDRLASMLAKINLYIQALEKIKEGYRYVPRIHHKDFFKVNLDPDYMYIATNPPYTRQEEMSMAFYNKRYKEQLKKVVSDIEGWSERASIYAYFLVRGGKLLRKGGRLGFIVENSWLNAEYGKALKKWLFDNFRAEYIIESLVERWFEDAAVITNIIVAEKTKETDYVTKFVFLKKKLSELIGEPPPVSDHIANERYYESMKNLYEFADKCTPTKAQSYVICETDDLRAVSLTRNIIDMIEKRLGKLGIVKGPQKYFELVLKFIEGKENRVTNMGHILEIKRGLTTNANEIFYLPSKYWVYHLDDNNYLSLRGFSGVIKISKKYLRRLIRPDHLEDSTYSITKIPQLKKEDYVLWIESTTEVDDPGTLEYIKWAEKL</sequence>
<dbReference type="PROSITE" id="PS00092">
    <property type="entry name" value="N6_MTASE"/>
    <property type="match status" value="1"/>
</dbReference>
<dbReference type="PANTHER" id="PTHR33841:SF5">
    <property type="entry name" value="DNA METHYLASE (MODIFICATION METHYLASE) (METHYLTRANSFERASE)-RELATED"/>
    <property type="match status" value="1"/>
</dbReference>
<dbReference type="SUPFAM" id="SSF53335">
    <property type="entry name" value="S-adenosyl-L-methionine-dependent methyltransferases"/>
    <property type="match status" value="1"/>
</dbReference>
<reference evidence="6" key="1">
    <citation type="journal article" date="2020" name="mSystems">
        <title>Genome- and Community-Level Interaction Insights into Carbon Utilization and Element Cycling Functions of Hydrothermarchaeota in Hydrothermal Sediment.</title>
        <authorList>
            <person name="Zhou Z."/>
            <person name="Liu Y."/>
            <person name="Xu W."/>
            <person name="Pan J."/>
            <person name="Luo Z.H."/>
            <person name="Li M."/>
        </authorList>
    </citation>
    <scope>NUCLEOTIDE SEQUENCE [LARGE SCALE GENOMIC DNA]</scope>
    <source>
        <strain evidence="6">SpSt-27</strain>
    </source>
</reference>
<evidence type="ECO:0000313" key="6">
    <source>
        <dbReference type="EMBL" id="HEH30943.1"/>
    </source>
</evidence>
<evidence type="ECO:0000256" key="3">
    <source>
        <dbReference type="ARBA" id="ARBA00022691"/>
    </source>
</evidence>
<keyword evidence="3" id="KW-0949">S-adenosyl-L-methionine</keyword>
<dbReference type="Pfam" id="PF02384">
    <property type="entry name" value="N6_Mtase"/>
    <property type="match status" value="1"/>
</dbReference>
<protein>
    <submittedName>
        <fullName evidence="6">SAM-dependent DNA methyltransferase</fullName>
    </submittedName>
</protein>
<keyword evidence="1 6" id="KW-0489">Methyltransferase</keyword>
<dbReference type="GO" id="GO:0009307">
    <property type="term" value="P:DNA restriction-modification system"/>
    <property type="evidence" value="ECO:0007669"/>
    <property type="project" value="UniProtKB-KW"/>
</dbReference>
<dbReference type="GO" id="GO:0032259">
    <property type="term" value="P:methylation"/>
    <property type="evidence" value="ECO:0007669"/>
    <property type="project" value="UniProtKB-KW"/>
</dbReference>
<dbReference type="AlphaFoldDB" id="A0A7J2T9K9"/>
<proteinExistence type="predicted"/>
<organism evidence="6">
    <name type="scientific">Ignisphaera aggregans</name>
    <dbReference type="NCBI Taxonomy" id="334771"/>
    <lineage>
        <taxon>Archaea</taxon>
        <taxon>Thermoproteota</taxon>
        <taxon>Thermoprotei</taxon>
        <taxon>Desulfurococcales</taxon>
        <taxon>Desulfurococcaceae</taxon>
        <taxon>Ignisphaera</taxon>
    </lineage>
</organism>
<keyword evidence="2 6" id="KW-0808">Transferase</keyword>
<feature type="domain" description="DNA methylase adenine-specific" evidence="5">
    <location>
        <begin position="25"/>
        <end position="280"/>
    </location>
</feature>
<evidence type="ECO:0000256" key="2">
    <source>
        <dbReference type="ARBA" id="ARBA00022679"/>
    </source>
</evidence>